<dbReference type="PANTHER" id="PTHR39166">
    <property type="entry name" value="BLL1166 PROTEIN"/>
    <property type="match status" value="1"/>
</dbReference>
<comment type="caution">
    <text evidence="1">The sequence shown here is derived from an EMBL/GenBank/DDBJ whole genome shotgun (WGS) entry which is preliminary data.</text>
</comment>
<organism evidence="1 2">
    <name type="scientific">Pararhodobacter aggregans</name>
    <dbReference type="NCBI Taxonomy" id="404875"/>
    <lineage>
        <taxon>Bacteria</taxon>
        <taxon>Pseudomonadati</taxon>
        <taxon>Pseudomonadota</taxon>
        <taxon>Alphaproteobacteria</taxon>
        <taxon>Rhodobacterales</taxon>
        <taxon>Paracoccaceae</taxon>
        <taxon>Pararhodobacter</taxon>
    </lineage>
</organism>
<dbReference type="InterPro" id="IPR009267">
    <property type="entry name" value="NTP_transf_6"/>
</dbReference>
<dbReference type="PANTHER" id="PTHR39166:SF1">
    <property type="entry name" value="BLL1166 PROTEIN"/>
    <property type="match status" value="1"/>
</dbReference>
<dbReference type="AlphaFoldDB" id="A0A2T7UQP1"/>
<gene>
    <name evidence="1" type="ORF">DDE23_14255</name>
</gene>
<proteinExistence type="predicted"/>
<sequence>MRTLHLARDMALPDWWLVSGAIYGQVWNALTDRPEMHGVKDIDLFYFDPDTSYAAEDRQIRRAAALFPPAPPVELRNQARVPLWYPAHFGRTYPAIRTSAGAIDLFACTTHCVGLRLEADDSLTLYAPYGLEPIFAFRLEPNTRLDNRATHAAKAERQQRHWPELTVIPWP</sequence>
<evidence type="ECO:0000313" key="2">
    <source>
        <dbReference type="Proteomes" id="UP000244810"/>
    </source>
</evidence>
<reference evidence="1 2" key="1">
    <citation type="journal article" date="2011" name="Syst. Appl. Microbiol.">
        <title>Defluviimonas denitrificans gen. nov., sp. nov., and Pararhodobacter aggregans gen. nov., sp. nov., non-phototrophic Rhodobacteraceae from the biofilter of a marine aquaculture.</title>
        <authorList>
            <person name="Foesel B.U."/>
            <person name="Drake H.L."/>
            <person name="Schramm A."/>
        </authorList>
    </citation>
    <scope>NUCLEOTIDE SEQUENCE [LARGE SCALE GENOMIC DNA]</scope>
    <source>
        <strain evidence="1 2">D1-19</strain>
    </source>
</reference>
<dbReference type="Proteomes" id="UP000244810">
    <property type="component" value="Unassembled WGS sequence"/>
</dbReference>
<dbReference type="Pfam" id="PF06042">
    <property type="entry name" value="NTP_transf_6"/>
    <property type="match status" value="1"/>
</dbReference>
<dbReference type="OrthoDB" id="9805247at2"/>
<dbReference type="EMBL" id="QDDR01000007">
    <property type="protein sequence ID" value="PVE46976.1"/>
    <property type="molecule type" value="Genomic_DNA"/>
</dbReference>
<evidence type="ECO:0000313" key="1">
    <source>
        <dbReference type="EMBL" id="PVE46976.1"/>
    </source>
</evidence>
<protein>
    <recommendedName>
        <fullName evidence="3">Nucleotidyltransferase family protein</fullName>
    </recommendedName>
</protein>
<accession>A0A2T7UQP1</accession>
<name>A0A2T7UQP1_9RHOB</name>
<keyword evidence="2" id="KW-1185">Reference proteome</keyword>
<evidence type="ECO:0008006" key="3">
    <source>
        <dbReference type="Google" id="ProtNLM"/>
    </source>
</evidence>